<keyword evidence="1" id="KW-0472">Membrane</keyword>
<dbReference type="EMBL" id="VOUP01000002">
    <property type="protein sequence ID" value="TXE31758.1"/>
    <property type="molecule type" value="Genomic_DNA"/>
</dbReference>
<feature type="transmembrane region" description="Helical" evidence="1">
    <location>
        <begin position="12"/>
        <end position="36"/>
    </location>
</feature>
<dbReference type="AlphaFoldDB" id="A0A9X9G493"/>
<organism evidence="2 3">
    <name type="scientific">Serratia ureilytica</name>
    <dbReference type="NCBI Taxonomy" id="300181"/>
    <lineage>
        <taxon>Bacteria</taxon>
        <taxon>Pseudomonadati</taxon>
        <taxon>Pseudomonadota</taxon>
        <taxon>Gammaproteobacteria</taxon>
        <taxon>Enterobacterales</taxon>
        <taxon>Yersiniaceae</taxon>
        <taxon>Serratia</taxon>
    </lineage>
</organism>
<sequence length="98" mass="11663">MKDYKNTHGTRLLMIFTLVFYILLPPVLTACVFTRFNLNPFAIVKFLHFNPFFADRGIPGYQTFLYLLMLWLGGNILLWLMVWGAGRLYRRWRSLRGE</sequence>
<keyword evidence="1" id="KW-1133">Transmembrane helix</keyword>
<proteinExistence type="predicted"/>
<protein>
    <submittedName>
        <fullName evidence="2">Uncharacterized protein</fullName>
    </submittedName>
</protein>
<dbReference type="RefSeq" id="WP_147838025.1">
    <property type="nucleotide sequence ID" value="NZ_VOUP01000002.1"/>
</dbReference>
<reference evidence="2 3" key="1">
    <citation type="submission" date="2019-07" db="EMBL/GenBank/DDBJ databases">
        <title>Serratia strains were isolated from fresh produce.</title>
        <authorList>
            <person name="Cho G.-S."/>
            <person name="Stein M."/>
            <person name="Lee W."/>
            <person name="Suh S.H."/>
            <person name="Franz C.M.A.P."/>
        </authorList>
    </citation>
    <scope>NUCLEOTIDE SEQUENCE [LARGE SCALE GENOMIC DNA]</scope>
    <source>
        <strain evidence="2 3">S17</strain>
    </source>
</reference>
<accession>A0A9X9G493</accession>
<evidence type="ECO:0000313" key="3">
    <source>
        <dbReference type="Proteomes" id="UP000321307"/>
    </source>
</evidence>
<comment type="caution">
    <text evidence="2">The sequence shown here is derived from an EMBL/GenBank/DDBJ whole genome shotgun (WGS) entry which is preliminary data.</text>
</comment>
<evidence type="ECO:0000256" key="1">
    <source>
        <dbReference type="SAM" id="Phobius"/>
    </source>
</evidence>
<gene>
    <name evidence="2" type="ORF">FOT63_05225</name>
</gene>
<dbReference type="Proteomes" id="UP000321307">
    <property type="component" value="Unassembled WGS sequence"/>
</dbReference>
<dbReference type="PROSITE" id="PS51257">
    <property type="entry name" value="PROKAR_LIPOPROTEIN"/>
    <property type="match status" value="1"/>
</dbReference>
<keyword evidence="1" id="KW-0812">Transmembrane</keyword>
<name>A0A9X9G493_9GAMM</name>
<feature type="transmembrane region" description="Helical" evidence="1">
    <location>
        <begin position="64"/>
        <end position="86"/>
    </location>
</feature>
<evidence type="ECO:0000313" key="2">
    <source>
        <dbReference type="EMBL" id="TXE31758.1"/>
    </source>
</evidence>